<evidence type="ECO:0000256" key="1">
    <source>
        <dbReference type="SAM" id="SignalP"/>
    </source>
</evidence>
<dbReference type="Gene3D" id="1.20.120.1100">
    <property type="match status" value="1"/>
</dbReference>
<dbReference type="EMBL" id="CAJFDH010000006">
    <property type="protein sequence ID" value="CAD5228826.1"/>
    <property type="molecule type" value="Genomic_DNA"/>
</dbReference>
<name>A0A811LP12_9BILA</name>
<sequence length="165" mass="17337">MVSRSLVIVALAVFVVPAQSQSLLSLLPPQLQALLPPSALPPLASLTPRDVQVVQAIINQFPQFSSLPQLLNTLAANSPALSALLNQAIAKAKSELALTEAMLLPPTKQFLSNLGLIAQNAALQAKSLFQIQTPPTIANLEATFPSLSSLVQTPLAQQALPLVLP</sequence>
<reference evidence="2" key="1">
    <citation type="submission" date="2020-09" db="EMBL/GenBank/DDBJ databases">
        <authorList>
            <person name="Kikuchi T."/>
        </authorList>
    </citation>
    <scope>NUCLEOTIDE SEQUENCE</scope>
    <source>
        <strain evidence="2">SH1</strain>
    </source>
</reference>
<comment type="caution">
    <text evidence="2">The sequence shown here is derived from an EMBL/GenBank/DDBJ whole genome shotgun (WGS) entry which is preliminary data.</text>
</comment>
<feature type="signal peptide" evidence="1">
    <location>
        <begin position="1"/>
        <end position="20"/>
    </location>
</feature>
<dbReference type="EMBL" id="CAJFCW020000006">
    <property type="protein sequence ID" value="CAG9125088.1"/>
    <property type="molecule type" value="Genomic_DNA"/>
</dbReference>
<dbReference type="Proteomes" id="UP000614601">
    <property type="component" value="Unassembled WGS sequence"/>
</dbReference>
<dbReference type="OrthoDB" id="10628888at2759"/>
<feature type="chain" id="PRO_5035595795" evidence="1">
    <location>
        <begin position="21"/>
        <end position="165"/>
    </location>
</feature>
<keyword evidence="3" id="KW-1185">Reference proteome</keyword>
<organism evidence="2 3">
    <name type="scientific">Bursaphelenchus okinawaensis</name>
    <dbReference type="NCBI Taxonomy" id="465554"/>
    <lineage>
        <taxon>Eukaryota</taxon>
        <taxon>Metazoa</taxon>
        <taxon>Ecdysozoa</taxon>
        <taxon>Nematoda</taxon>
        <taxon>Chromadorea</taxon>
        <taxon>Rhabditida</taxon>
        <taxon>Tylenchina</taxon>
        <taxon>Tylenchomorpha</taxon>
        <taxon>Aphelenchoidea</taxon>
        <taxon>Aphelenchoididae</taxon>
        <taxon>Bursaphelenchus</taxon>
    </lineage>
</organism>
<dbReference type="AlphaFoldDB" id="A0A811LP12"/>
<gene>
    <name evidence="2" type="ORF">BOKJ2_LOCUS12885</name>
</gene>
<protein>
    <submittedName>
        <fullName evidence="2">Uncharacterized protein</fullName>
    </submittedName>
</protein>
<evidence type="ECO:0000313" key="3">
    <source>
        <dbReference type="Proteomes" id="UP000614601"/>
    </source>
</evidence>
<accession>A0A811LP12</accession>
<keyword evidence="1" id="KW-0732">Signal</keyword>
<dbReference type="Proteomes" id="UP000783686">
    <property type="component" value="Unassembled WGS sequence"/>
</dbReference>
<evidence type="ECO:0000313" key="2">
    <source>
        <dbReference type="EMBL" id="CAD5228826.1"/>
    </source>
</evidence>
<proteinExistence type="predicted"/>